<keyword evidence="1" id="KW-1133">Transmembrane helix</keyword>
<dbReference type="InterPro" id="IPR051088">
    <property type="entry name" value="PTS_Sugar-EIIC/EIIB"/>
</dbReference>
<feature type="transmembrane region" description="Helical" evidence="1">
    <location>
        <begin position="7"/>
        <end position="32"/>
    </location>
</feature>
<dbReference type="EMBL" id="LUXM01000028">
    <property type="protein sequence ID" value="KZU95008.1"/>
    <property type="molecule type" value="Genomic_DNA"/>
</dbReference>
<comment type="caution">
    <text evidence="2">The sequence shown here is derived from an EMBL/GenBank/DDBJ whole genome shotgun (WGS) entry which is preliminary data.</text>
</comment>
<organism evidence="2 3">
    <name type="scientific">Lactiplantibacillus plantarum</name>
    <name type="common">Lactobacillus plantarum</name>
    <dbReference type="NCBI Taxonomy" id="1590"/>
    <lineage>
        <taxon>Bacteria</taxon>
        <taxon>Bacillati</taxon>
        <taxon>Bacillota</taxon>
        <taxon>Bacilli</taxon>
        <taxon>Lactobacillales</taxon>
        <taxon>Lactobacillaceae</taxon>
        <taxon>Lactiplantibacillus</taxon>
    </lineage>
</organism>
<dbReference type="AlphaFoldDB" id="A0A162EQ79"/>
<dbReference type="PANTHER" id="PTHR33989">
    <property type="match status" value="1"/>
</dbReference>
<evidence type="ECO:0000256" key="1">
    <source>
        <dbReference type="SAM" id="Phobius"/>
    </source>
</evidence>
<dbReference type="PATRIC" id="fig|1590.201.peg.1596"/>
<dbReference type="GO" id="GO:1901264">
    <property type="term" value="P:carbohydrate derivative transport"/>
    <property type="evidence" value="ECO:0007669"/>
    <property type="project" value="TreeGrafter"/>
</dbReference>
<keyword evidence="1" id="KW-0472">Membrane</keyword>
<sequence>MNPILGIPFIIGPLITGSLAYVLTITGVVPMMMARLPFTVPGPLGAFISTNWSVPALILSCVNFVIDLVIYYPFFKVFEKQQLSKE</sequence>
<evidence type="ECO:0000313" key="3">
    <source>
        <dbReference type="Proteomes" id="UP000076882"/>
    </source>
</evidence>
<reference evidence="2 3" key="1">
    <citation type="submission" date="2016-03" db="EMBL/GenBank/DDBJ databases">
        <title>Comparative genomics of 54 Lactobacillus plantarum strains reveals genomic uncoupling from niche constraints.</title>
        <authorList>
            <person name="Martino M.E."/>
        </authorList>
    </citation>
    <scope>NUCLEOTIDE SEQUENCE [LARGE SCALE GENOMIC DNA]</scope>
    <source>
        <strain evidence="2 3">19.1</strain>
    </source>
</reference>
<keyword evidence="1" id="KW-0812">Transmembrane</keyword>
<dbReference type="GO" id="GO:0005886">
    <property type="term" value="C:plasma membrane"/>
    <property type="evidence" value="ECO:0007669"/>
    <property type="project" value="TreeGrafter"/>
</dbReference>
<protein>
    <submittedName>
        <fullName evidence="2">PTS system cellobiose-specific IIC component</fullName>
    </submittedName>
</protein>
<name>A0A162EQ79_LACPN</name>
<evidence type="ECO:0000313" key="2">
    <source>
        <dbReference type="EMBL" id="KZU95008.1"/>
    </source>
</evidence>
<dbReference type="PANTHER" id="PTHR33989:SF11">
    <property type="entry name" value="LICHENAN PERMEASE IIC COMPONENT"/>
    <property type="match status" value="1"/>
</dbReference>
<dbReference type="Proteomes" id="UP000076882">
    <property type="component" value="Unassembled WGS sequence"/>
</dbReference>
<proteinExistence type="predicted"/>
<feature type="transmembrane region" description="Helical" evidence="1">
    <location>
        <begin position="52"/>
        <end position="75"/>
    </location>
</feature>
<accession>A0A162EQ79</accession>
<gene>
    <name evidence="2" type="ORF">Lp19_1797</name>
</gene>